<dbReference type="Gene3D" id="3.50.50.60">
    <property type="entry name" value="FAD/NAD(P)-binding domain"/>
    <property type="match status" value="2"/>
</dbReference>
<gene>
    <name evidence="5" type="ORF">K6T50_01000</name>
</gene>
<dbReference type="RefSeq" id="WP_222607596.1">
    <property type="nucleotide sequence ID" value="NZ_CP081958.1"/>
</dbReference>
<feature type="region of interest" description="Disordered" evidence="3">
    <location>
        <begin position="91"/>
        <end position="127"/>
    </location>
</feature>
<dbReference type="AlphaFoldDB" id="A0A8T8WD68"/>
<dbReference type="InterPro" id="IPR050097">
    <property type="entry name" value="Ferredoxin-NADP_redctase_2"/>
</dbReference>
<keyword evidence="2" id="KW-0560">Oxidoreductase</keyword>
<dbReference type="PRINTS" id="PR00469">
    <property type="entry name" value="PNDRDTASEII"/>
</dbReference>
<dbReference type="KEGG" id="hmp:K6T50_01000"/>
<dbReference type="PRINTS" id="PR00368">
    <property type="entry name" value="FADPNR"/>
</dbReference>
<evidence type="ECO:0000256" key="2">
    <source>
        <dbReference type="ARBA" id="ARBA00023002"/>
    </source>
</evidence>
<evidence type="ECO:0000259" key="4">
    <source>
        <dbReference type="Pfam" id="PF07992"/>
    </source>
</evidence>
<dbReference type="EMBL" id="CP081958">
    <property type="protein sequence ID" value="QZP37788.1"/>
    <property type="molecule type" value="Genomic_DNA"/>
</dbReference>
<dbReference type="PANTHER" id="PTHR48105">
    <property type="entry name" value="THIOREDOXIN REDUCTASE 1-RELATED-RELATED"/>
    <property type="match status" value="1"/>
</dbReference>
<evidence type="ECO:0000313" key="6">
    <source>
        <dbReference type="Proteomes" id="UP000826254"/>
    </source>
</evidence>
<evidence type="ECO:0000256" key="3">
    <source>
        <dbReference type="SAM" id="MobiDB-lite"/>
    </source>
</evidence>
<name>A0A8T8WD68_9EURY</name>
<protein>
    <submittedName>
        <fullName evidence="5">NAD(P)/FAD-dependent oxidoreductase</fullName>
    </submittedName>
</protein>
<feature type="compositionally biased region" description="Acidic residues" evidence="3">
    <location>
        <begin position="105"/>
        <end position="116"/>
    </location>
</feature>
<accession>A0A8T8WD68</accession>
<dbReference type="InterPro" id="IPR023753">
    <property type="entry name" value="FAD/NAD-binding_dom"/>
</dbReference>
<keyword evidence="6" id="KW-1185">Reference proteome</keyword>
<dbReference type="Pfam" id="PF07992">
    <property type="entry name" value="Pyr_redox_2"/>
    <property type="match status" value="1"/>
</dbReference>
<dbReference type="Proteomes" id="UP000826254">
    <property type="component" value="Chromosome"/>
</dbReference>
<feature type="compositionally biased region" description="Acidic residues" evidence="3">
    <location>
        <begin position="370"/>
        <end position="380"/>
    </location>
</feature>
<dbReference type="SUPFAM" id="SSF51905">
    <property type="entry name" value="FAD/NAD(P)-binding domain"/>
    <property type="match status" value="1"/>
</dbReference>
<dbReference type="InterPro" id="IPR036188">
    <property type="entry name" value="FAD/NAD-bd_sf"/>
</dbReference>
<feature type="compositionally biased region" description="Basic and acidic residues" evidence="3">
    <location>
        <begin position="91"/>
        <end position="104"/>
    </location>
</feature>
<feature type="domain" description="FAD/NAD(P)-binding" evidence="4">
    <location>
        <begin position="9"/>
        <end position="312"/>
    </location>
</feature>
<organism evidence="5 6">
    <name type="scientific">Halobaculum magnesiiphilum</name>
    <dbReference type="NCBI Taxonomy" id="1017351"/>
    <lineage>
        <taxon>Archaea</taxon>
        <taxon>Methanobacteriati</taxon>
        <taxon>Methanobacteriota</taxon>
        <taxon>Stenosarchaea group</taxon>
        <taxon>Halobacteria</taxon>
        <taxon>Halobacteriales</taxon>
        <taxon>Haloferacaceae</taxon>
        <taxon>Halobaculum</taxon>
    </lineage>
</organism>
<evidence type="ECO:0000256" key="1">
    <source>
        <dbReference type="ARBA" id="ARBA00022630"/>
    </source>
</evidence>
<reference evidence="5 6" key="1">
    <citation type="journal article" date="2021" name="Int. J. Syst. Evol. Microbiol.">
        <title>Halobaculum halophilum sp. nov. and Halobaculum salinum sp. nov., isolated from salt lake and saline soil.</title>
        <authorList>
            <person name="Cui H.L."/>
            <person name="Shi X.W."/>
            <person name="Yin X.M."/>
            <person name="Yang X.Y."/>
            <person name="Hou J."/>
            <person name="Zhu L."/>
        </authorList>
    </citation>
    <scope>NUCLEOTIDE SEQUENCE [LARGE SCALE GENOMIC DNA]</scope>
    <source>
        <strain evidence="5 6">NBRC 109044</strain>
    </source>
</reference>
<evidence type="ECO:0000313" key="5">
    <source>
        <dbReference type="EMBL" id="QZP37788.1"/>
    </source>
</evidence>
<feature type="region of interest" description="Disordered" evidence="3">
    <location>
        <begin position="355"/>
        <end position="380"/>
    </location>
</feature>
<keyword evidence="1" id="KW-0285">Flavoprotein</keyword>
<proteinExistence type="predicted"/>
<dbReference type="GeneID" id="67176676"/>
<sequence>MISDDEFDFDVTVVGAGPAGLTSALYATRLGLDTLVVNRGGGRAAMMRDTHNVIGVTEETSGNEFLKTAQEQVKSYGGEYRRGFVEHVEAIGRGGGDSDSRGSGDDGDVDEGDDGAPDGFRVDTGDEELTTRRVVLATGFSDERPDPPLPRTGMGLHYCLHCDAYMFVDESVYVMGTGDSAAYVAMIMLNFTDEVDVLLRGEEPDWSDDTAEMLENHPVDVVREEITGMNKDDDGWLESFEFEDGTVREYKGGFPMYGSDYHAELADALGLEREDSGEVAVDDHGRTSLEGVYAVGDLTPGHNQIPVAMGEGAKCGIAIHMDLRAFPRSTDDIADLGPVDESEVPAVSPELMATAVAHEGHAGGPRADADEVEGEATADD</sequence>
<dbReference type="GO" id="GO:0016491">
    <property type="term" value="F:oxidoreductase activity"/>
    <property type="evidence" value="ECO:0007669"/>
    <property type="project" value="UniProtKB-KW"/>
</dbReference>